<dbReference type="RefSeq" id="WP_054554656.1">
    <property type="nucleotide sequence ID" value="NZ_LJTC01000016.1"/>
</dbReference>
<dbReference type="PROSITE" id="PS51898">
    <property type="entry name" value="TYR_RECOMBINASE"/>
    <property type="match status" value="1"/>
</dbReference>
<evidence type="ECO:0000256" key="5">
    <source>
        <dbReference type="ARBA" id="ARBA00022908"/>
    </source>
</evidence>
<dbReference type="GO" id="GO:0007059">
    <property type="term" value="P:chromosome segregation"/>
    <property type="evidence" value="ECO:0007669"/>
    <property type="project" value="UniProtKB-UniRule"/>
</dbReference>
<keyword evidence="5 9" id="KW-0229">DNA integration</keyword>
<feature type="active site" evidence="9">
    <location>
        <position position="187"/>
    </location>
</feature>
<evidence type="ECO:0000256" key="6">
    <source>
        <dbReference type="ARBA" id="ARBA00023125"/>
    </source>
</evidence>
<feature type="active site" evidence="9">
    <location>
        <position position="282"/>
    </location>
</feature>
<dbReference type="GO" id="GO:0006313">
    <property type="term" value="P:DNA transposition"/>
    <property type="evidence" value="ECO:0007669"/>
    <property type="project" value="UniProtKB-UniRule"/>
</dbReference>
<comment type="function">
    <text evidence="9">Site-specific tyrosine recombinase, which acts by catalyzing the cutting and rejoining of the recombining DNA molecules. The XerC-XerD complex is essential to convert dimers of the bacterial chromosome into monomers to permit their segregation at cell division. It also contributes to the segregational stability of plasmids.</text>
</comment>
<dbReference type="CDD" id="cd00798">
    <property type="entry name" value="INT_XerDC_C"/>
    <property type="match status" value="1"/>
</dbReference>
<sequence>MSDVTTPDIVELSDAWRTPIQLFADYLRYEKQYSAHTVNQYTSQLGFAALYFSKLCEDWFAVQGEHIRRYSMQMRSKQLSGRTISLKLSCIRSLYKFLKAKNIASQAHYHNPAEAIKGPKFSKPLPKNLDVDQMAKLLELPDDEPLAIRDKAMMELMYSSGLRISELVGANIQDINPTEGEILVRGKGNKERLLPVGSKALSALKAWLKIRPQFAHPDEIAVFVSSQKKRISVRQVRLRMQEWGIKQGISSQVHPHKLRHSFASHILESSGDLRAVQELLGHSSLSATQVYTHLDFQHLAKVYDNTHPRAKKRSTSE</sequence>
<comment type="subcellular location">
    <subcellularLocation>
        <location evidence="1 9">Cytoplasm</location>
    </subcellularLocation>
</comment>
<dbReference type="OrthoDB" id="9801717at2"/>
<keyword evidence="7 9" id="KW-0233">DNA recombination</keyword>
<dbReference type="GO" id="GO:0009037">
    <property type="term" value="F:tyrosine-based site-specific recombinase activity"/>
    <property type="evidence" value="ECO:0007669"/>
    <property type="project" value="UniProtKB-UniRule"/>
</dbReference>
<dbReference type="PANTHER" id="PTHR30349:SF81">
    <property type="entry name" value="TYROSINE RECOMBINASE XERC"/>
    <property type="match status" value="1"/>
</dbReference>
<dbReference type="InterPro" id="IPR004107">
    <property type="entry name" value="Integrase_SAM-like_N"/>
</dbReference>
<name>A0A0P7DR52_9GAMM</name>
<dbReference type="GO" id="GO:0003677">
    <property type="term" value="F:DNA binding"/>
    <property type="evidence" value="ECO:0007669"/>
    <property type="project" value="UniProtKB-UniRule"/>
</dbReference>
<dbReference type="HAMAP" id="MF_01808">
    <property type="entry name" value="Recomb_XerC_XerD"/>
    <property type="match status" value="1"/>
</dbReference>
<feature type="active site" evidence="9">
    <location>
        <position position="163"/>
    </location>
</feature>
<dbReference type="EMBL" id="LJTC01000016">
    <property type="protein sequence ID" value="KPM79700.1"/>
    <property type="molecule type" value="Genomic_DNA"/>
</dbReference>
<reference evidence="12 13" key="1">
    <citation type="submission" date="2015-09" db="EMBL/GenBank/DDBJ databases">
        <title>Draft Genome Sequence of Pseudoalteromonas lipolytica UCD-48B.</title>
        <authorList>
            <person name="Krusor M."/>
            <person name="Coil D.A."/>
            <person name="Lang J.M."/>
            <person name="Eisen J.A."/>
            <person name="Alexiev A."/>
        </authorList>
    </citation>
    <scope>NUCLEOTIDE SEQUENCE [LARGE SCALE GENOMIC DNA]</scope>
    <source>
        <strain evidence="12 13">UCD-48B</strain>
    </source>
</reference>
<evidence type="ECO:0000256" key="2">
    <source>
        <dbReference type="ARBA" id="ARBA00022490"/>
    </source>
</evidence>
<comment type="caution">
    <text evidence="12">The sequence shown here is derived from an EMBL/GenBank/DDBJ whole genome shotgun (WGS) entry which is preliminary data.</text>
</comment>
<dbReference type="GO" id="GO:0005737">
    <property type="term" value="C:cytoplasm"/>
    <property type="evidence" value="ECO:0007669"/>
    <property type="project" value="UniProtKB-SubCell"/>
</dbReference>
<keyword evidence="8 9" id="KW-0131">Cell cycle</keyword>
<evidence type="ECO:0000256" key="9">
    <source>
        <dbReference type="HAMAP-Rule" id="MF_01808"/>
    </source>
</evidence>
<feature type="active site" evidence="9">
    <location>
        <position position="256"/>
    </location>
</feature>
<evidence type="ECO:0000256" key="7">
    <source>
        <dbReference type="ARBA" id="ARBA00023172"/>
    </source>
</evidence>
<keyword evidence="2 9" id="KW-0963">Cytoplasm</keyword>
<dbReference type="InterPro" id="IPR044068">
    <property type="entry name" value="CB"/>
</dbReference>
<feature type="active site" description="O-(3'-phospho-DNA)-tyrosine intermediate" evidence="9">
    <location>
        <position position="291"/>
    </location>
</feature>
<keyword evidence="4 9" id="KW-0159">Chromosome partition</keyword>
<dbReference type="Pfam" id="PF02899">
    <property type="entry name" value="Phage_int_SAM_1"/>
    <property type="match status" value="1"/>
</dbReference>
<dbReference type="PROSITE" id="PS51900">
    <property type="entry name" value="CB"/>
    <property type="match status" value="1"/>
</dbReference>
<feature type="domain" description="Core-binding (CB)" evidence="11">
    <location>
        <begin position="17"/>
        <end position="99"/>
    </location>
</feature>
<dbReference type="GO" id="GO:0051301">
    <property type="term" value="P:cell division"/>
    <property type="evidence" value="ECO:0007669"/>
    <property type="project" value="UniProtKB-KW"/>
</dbReference>
<dbReference type="InterPro" id="IPR002104">
    <property type="entry name" value="Integrase_catalytic"/>
</dbReference>
<comment type="similarity">
    <text evidence="9">Belongs to the 'phage' integrase family. XerC subfamily.</text>
</comment>
<evidence type="ECO:0000256" key="8">
    <source>
        <dbReference type="ARBA" id="ARBA00023306"/>
    </source>
</evidence>
<evidence type="ECO:0000259" key="10">
    <source>
        <dbReference type="PROSITE" id="PS51898"/>
    </source>
</evidence>
<dbReference type="InterPro" id="IPR013762">
    <property type="entry name" value="Integrase-like_cat_sf"/>
</dbReference>
<dbReference type="InterPro" id="IPR010998">
    <property type="entry name" value="Integrase_recombinase_N"/>
</dbReference>
<evidence type="ECO:0000256" key="1">
    <source>
        <dbReference type="ARBA" id="ARBA00004496"/>
    </source>
</evidence>
<feature type="active site" evidence="9">
    <location>
        <position position="259"/>
    </location>
</feature>
<proteinExistence type="inferred from homology"/>
<evidence type="ECO:0000256" key="3">
    <source>
        <dbReference type="ARBA" id="ARBA00022618"/>
    </source>
</evidence>
<dbReference type="SUPFAM" id="SSF56349">
    <property type="entry name" value="DNA breaking-rejoining enzymes"/>
    <property type="match status" value="1"/>
</dbReference>
<dbReference type="PATRIC" id="fig|570156.3.peg.1817"/>
<dbReference type="InterPro" id="IPR011010">
    <property type="entry name" value="DNA_brk_join_enz"/>
</dbReference>
<keyword evidence="6 9" id="KW-0238">DNA-binding</keyword>
<dbReference type="STRING" id="570156.AOG27_19455"/>
<dbReference type="InterPro" id="IPR050090">
    <property type="entry name" value="Tyrosine_recombinase_XerCD"/>
</dbReference>
<keyword evidence="3 9" id="KW-0132">Cell division</keyword>
<dbReference type="PANTHER" id="PTHR30349">
    <property type="entry name" value="PHAGE INTEGRASE-RELATED"/>
    <property type="match status" value="1"/>
</dbReference>
<dbReference type="Pfam" id="PF00589">
    <property type="entry name" value="Phage_integrase"/>
    <property type="match status" value="1"/>
</dbReference>
<dbReference type="InterPro" id="IPR023009">
    <property type="entry name" value="Tyrosine_recombinase_XerC/XerD"/>
</dbReference>
<evidence type="ECO:0000313" key="12">
    <source>
        <dbReference type="EMBL" id="KPM79700.1"/>
    </source>
</evidence>
<dbReference type="Gene3D" id="1.10.443.10">
    <property type="entry name" value="Intergrase catalytic core"/>
    <property type="match status" value="1"/>
</dbReference>
<dbReference type="AlphaFoldDB" id="A0A0P7DR52"/>
<comment type="subunit">
    <text evidence="9">Forms a cyclic heterotetrameric complex composed of two molecules of XerC and two molecules of XerD.</text>
</comment>
<dbReference type="Proteomes" id="UP000050378">
    <property type="component" value="Unassembled WGS sequence"/>
</dbReference>
<gene>
    <name evidence="9 12" type="primary">xerC</name>
    <name evidence="12" type="ORF">AOG27_19455</name>
</gene>
<evidence type="ECO:0000256" key="4">
    <source>
        <dbReference type="ARBA" id="ARBA00022829"/>
    </source>
</evidence>
<accession>A0A0P7DR52</accession>
<evidence type="ECO:0000259" key="11">
    <source>
        <dbReference type="PROSITE" id="PS51900"/>
    </source>
</evidence>
<protein>
    <recommendedName>
        <fullName evidence="9">Tyrosine recombinase XerC</fullName>
    </recommendedName>
</protein>
<organism evidence="12 13">
    <name type="scientific">Pseudoalteromonas lipolytica</name>
    <dbReference type="NCBI Taxonomy" id="570156"/>
    <lineage>
        <taxon>Bacteria</taxon>
        <taxon>Pseudomonadati</taxon>
        <taxon>Pseudomonadota</taxon>
        <taxon>Gammaproteobacteria</taxon>
        <taxon>Alteromonadales</taxon>
        <taxon>Pseudoalteromonadaceae</taxon>
        <taxon>Pseudoalteromonas</taxon>
    </lineage>
</organism>
<evidence type="ECO:0000313" key="13">
    <source>
        <dbReference type="Proteomes" id="UP000050378"/>
    </source>
</evidence>
<dbReference type="Gene3D" id="1.10.150.130">
    <property type="match status" value="1"/>
</dbReference>
<dbReference type="SUPFAM" id="SSF47823">
    <property type="entry name" value="lambda integrase-like, N-terminal domain"/>
    <property type="match status" value="1"/>
</dbReference>
<feature type="domain" description="Tyr recombinase" evidence="10">
    <location>
        <begin position="124"/>
        <end position="304"/>
    </location>
</feature>